<feature type="transmembrane region" description="Helical" evidence="1">
    <location>
        <begin position="546"/>
        <end position="569"/>
    </location>
</feature>
<keyword evidence="1" id="KW-0812">Transmembrane</keyword>
<feature type="transmembrane region" description="Helical" evidence="1">
    <location>
        <begin position="511"/>
        <end position="534"/>
    </location>
</feature>
<name>A0AAV2R249_MEGNR</name>
<dbReference type="InterPro" id="IPR052728">
    <property type="entry name" value="O2_lipid_transport_reg"/>
</dbReference>
<dbReference type="PANTHER" id="PTHR11161">
    <property type="entry name" value="O-ACYLTRANSFERASE"/>
    <property type="match status" value="1"/>
</dbReference>
<dbReference type="Proteomes" id="UP001497623">
    <property type="component" value="Unassembled WGS sequence"/>
</dbReference>
<evidence type="ECO:0000256" key="1">
    <source>
        <dbReference type="SAM" id="Phobius"/>
    </source>
</evidence>
<dbReference type="InterPro" id="IPR002656">
    <property type="entry name" value="Acyl_transf_3_dom"/>
</dbReference>
<dbReference type="GO" id="GO:0016747">
    <property type="term" value="F:acyltransferase activity, transferring groups other than amino-acyl groups"/>
    <property type="evidence" value="ECO:0007669"/>
    <property type="project" value="InterPro"/>
</dbReference>
<dbReference type="PANTHER" id="PTHR11161:SF12">
    <property type="entry name" value="ACYLTRANSFERASE 3 DOMAIN-CONTAINING PROTEIN-RELATED"/>
    <property type="match status" value="1"/>
</dbReference>
<dbReference type="SMART" id="SM00703">
    <property type="entry name" value="NRF"/>
    <property type="match status" value="1"/>
</dbReference>
<keyword evidence="1" id="KW-1133">Transmembrane helix</keyword>
<evidence type="ECO:0000313" key="4">
    <source>
        <dbReference type="Proteomes" id="UP001497623"/>
    </source>
</evidence>
<dbReference type="AlphaFoldDB" id="A0AAV2R249"/>
<evidence type="ECO:0000259" key="2">
    <source>
        <dbReference type="SMART" id="SM00703"/>
    </source>
</evidence>
<dbReference type="EMBL" id="CAXKWB010014902">
    <property type="protein sequence ID" value="CAL4112083.1"/>
    <property type="molecule type" value="Genomic_DNA"/>
</dbReference>
<accession>A0AAV2R249</accession>
<dbReference type="InterPro" id="IPR006621">
    <property type="entry name" value="Nose-resist-to-fluoxetine_N"/>
</dbReference>
<dbReference type="Pfam" id="PF01757">
    <property type="entry name" value="Acyl_transf_3"/>
    <property type="match status" value="1"/>
</dbReference>
<feature type="transmembrane region" description="Helical" evidence="1">
    <location>
        <begin position="302"/>
        <end position="321"/>
    </location>
</feature>
<feature type="transmembrane region" description="Helical" evidence="1">
    <location>
        <begin position="472"/>
        <end position="491"/>
    </location>
</feature>
<feature type="transmembrane region" description="Helical" evidence="1">
    <location>
        <begin position="341"/>
        <end position="361"/>
    </location>
</feature>
<keyword evidence="1" id="KW-0472">Membrane</keyword>
<sequence>MDLQNAFADPFHKALNSLPLWMDLSDSSYVDSDASSTKVNDTLLRYYLPSPNSTGDVTDQCRWDVQQILNAQNQEALDYLIARDRFWPIYLADSWGKIPDGMLSGNLMPLGMMEECTHLAVKEDNQYVNATFNGQYCFVMYGQNGPPIYEQGQGYKRQAKQSGRGIIGSIPGHIPNLFMGGASSYGTCMPDSCSPDDFKISLNEVLPEGNEAFWVHCHTLDETQVWEAKDYAFMIVMGLIGFLVVLAAAVDLTINYLGKQELRKGPARYLLVFSGYTNMSKIFHINTKESPTSIACLHGMRVLSMTWVVWGHQFAFTMGYVENSFAIPYYFRDVLGQTILNAQVSVDSFFFLSGLLVGYGLMRNKDKMDLFNFIMFYIHRFIRLAPPIAAMCFFGATVARFFATGPIGESTYLMTMEFCNRNWAHDVFFISNLSQQYCLGQTWYTSVDMQIYVLVPLMFFPIMYYRKFGTVWLMLITLVSCIIPAVISEIYKIPLGMISVPQDKAMDQGFLLYGGTWSRMTPYIVGLWTGYLIYRSNKKPIKMESWQVTLGWVTACIVALLVLYGIYPYNHWNKFYGFDRIPDQLVSDIYTGLFRGAWGLALMWVVIACHSGYGGPVNSFLGHPSWQPLSRLTYGMFLTHIFVIILIVASEFRLKSLNHLSYIVETCGTLFISGIAAVLLSLLVEFPVIGLEKLLLTRTVSGGERKSEIQKESQNKI</sequence>
<keyword evidence="4" id="KW-1185">Reference proteome</keyword>
<gene>
    <name evidence="3" type="ORF">MNOR_LOCUS19787</name>
</gene>
<proteinExistence type="predicted"/>
<comment type="caution">
    <text evidence="3">The sequence shown here is derived from an EMBL/GenBank/DDBJ whole genome shotgun (WGS) entry which is preliminary data.</text>
</comment>
<evidence type="ECO:0000313" key="3">
    <source>
        <dbReference type="EMBL" id="CAL4112083.1"/>
    </source>
</evidence>
<feature type="transmembrane region" description="Helical" evidence="1">
    <location>
        <begin position="670"/>
        <end position="691"/>
    </location>
</feature>
<organism evidence="3 4">
    <name type="scientific">Meganyctiphanes norvegica</name>
    <name type="common">Northern krill</name>
    <name type="synonym">Thysanopoda norvegica</name>
    <dbReference type="NCBI Taxonomy" id="48144"/>
    <lineage>
        <taxon>Eukaryota</taxon>
        <taxon>Metazoa</taxon>
        <taxon>Ecdysozoa</taxon>
        <taxon>Arthropoda</taxon>
        <taxon>Crustacea</taxon>
        <taxon>Multicrustacea</taxon>
        <taxon>Malacostraca</taxon>
        <taxon>Eumalacostraca</taxon>
        <taxon>Eucarida</taxon>
        <taxon>Euphausiacea</taxon>
        <taxon>Euphausiidae</taxon>
        <taxon>Meganyctiphanes</taxon>
    </lineage>
</organism>
<feature type="transmembrane region" description="Helical" evidence="1">
    <location>
        <begin position="381"/>
        <end position="403"/>
    </location>
</feature>
<feature type="transmembrane region" description="Helical" evidence="1">
    <location>
        <begin position="231"/>
        <end position="254"/>
    </location>
</feature>
<feature type="transmembrane region" description="Helical" evidence="1">
    <location>
        <begin position="632"/>
        <end position="650"/>
    </location>
</feature>
<feature type="domain" description="Nose resistant-to-fluoxetine protein N-terminal" evidence="2">
    <location>
        <begin position="58"/>
        <end position="219"/>
    </location>
</feature>
<reference evidence="3 4" key="1">
    <citation type="submission" date="2024-05" db="EMBL/GenBank/DDBJ databases">
        <authorList>
            <person name="Wallberg A."/>
        </authorList>
    </citation>
    <scope>NUCLEOTIDE SEQUENCE [LARGE SCALE GENOMIC DNA]</scope>
</reference>
<feature type="transmembrane region" description="Helical" evidence="1">
    <location>
        <begin position="589"/>
        <end position="611"/>
    </location>
</feature>
<dbReference type="Pfam" id="PF20146">
    <property type="entry name" value="NRF"/>
    <property type="match status" value="1"/>
</dbReference>
<protein>
    <recommendedName>
        <fullName evidence="2">Nose resistant-to-fluoxetine protein N-terminal domain-containing protein</fullName>
    </recommendedName>
</protein>